<sequence>LSAVTEMYCESNRAELKLALRDGDLKAAERLLTVQPRSADAEDPDGSRPLHVAAAFCAPAVRLLLKHGVGLDCPSDKKVGSPLFVAVFCDQLDAVEVLIRAGADVHFCSTGSPALWVLAAASRLAKTPSEQEKRILSQMRLTLTELAMLRGHREILNLLLSMGADFTTAKDNGFAAIQIAALCGRMELTDCLGGVLLEAQKRNELYALPLHLAAKRGLLEFVRFLIRSGANVDLQLRCSNATPLYIAAQHGHAEVISLLAESGTDLNFQTNKGRAALHATAQSGRVESAQALIKHGANIDLGDKDGCTPLIIAARHGHTAVITELLQAGVKIDHQTKLGATALLVAAKNGKLDVVRKLLASNANINLADCKGFSPLHAAAQNSQANLVDLLVAAGANIDSLTRAGDSPLCLATSKGRVDATVSLIRAGACGNSLWPKPLSSPMFAAAKGGHIRVIEKLIGAQADVDVQTKKGSPLMIAARNGHIAVVASLVQAGANLNQRNRRKESPLLVALENGHTKVAKLLIQSQATIEPWLTALAMSALPSSISASDSSDTSLMDSCESLSSEMRLAGFTAANAAMQSRIAATLEFIQKQRLPSDQFSIVGSFSDGWGMCFTQNDGKLDPDSDIDMTALQQGPVVKVCSEHSYSDGHIEIDISVSEPSVTQNGSMLRPNMDFVTAYPLSEYPTIAVLQSGYQSCIPSNILKSLADELKNSPCHLVAAAPPGLSGKRMRVSTNLLERRLMQSLTDEQGQVFVLLKYIIKKVISAKVNGLKTYHAKNTFFFMLDGTPREHWTKESLHELVRRSLELLLKRGFHNTRTDFCSPHQCMQHFFLRDAFVYLHRNHHPKSEIRRAIEEVICNLSTALEEFRQGLCKNPSMEFQFHPFLLLPVLEERSFPTAELQYHDTYDVIKYVLLSLADDNFEKTIKEEINSIPDWARTARECLRAMALMRTGKSGYSLVAPVSTVSKSIPSSVEDVLRYLQTNDSAWKFYFRFHKKVEFKFLPAYLREIFPLSRGSRDQASYINFDALSKALRLEFIRKQPNGNEKAAELFNTFSWDYGDPQDLGLLLHYCLQHSISNEQLMGVFDRRRKRITAAHLSRLVSTLLDAQPNLKHKLIENTLRRPSGASLATDIVATHELAGSMGTKRQPPAPVKSGQSSDVRANQADNQDNQGHQNSNKVVTRSQSFTHARYKREAAHSAIIRQGCVSLFDSNWRKELDFAK</sequence>
<name>A0A267EG98_9PLAT</name>
<feature type="repeat" description="ANK" evidence="3">
    <location>
        <begin position="209"/>
        <end position="237"/>
    </location>
</feature>
<evidence type="ECO:0000256" key="4">
    <source>
        <dbReference type="SAM" id="MobiDB-lite"/>
    </source>
</evidence>
<dbReference type="SUPFAM" id="SSF48403">
    <property type="entry name" value="Ankyrin repeat"/>
    <property type="match status" value="2"/>
</dbReference>
<feature type="repeat" description="ANK" evidence="3">
    <location>
        <begin position="305"/>
        <end position="337"/>
    </location>
</feature>
<evidence type="ECO:0000313" key="6">
    <source>
        <dbReference type="EMBL" id="PAA76574.1"/>
    </source>
</evidence>
<evidence type="ECO:0000256" key="3">
    <source>
        <dbReference type="PROSITE-ProRule" id="PRU00023"/>
    </source>
</evidence>
<comment type="caution">
    <text evidence="5">The sequence shown here is derived from an EMBL/GenBank/DDBJ whole genome shotgun (WGS) entry which is preliminary data.</text>
</comment>
<dbReference type="Gene3D" id="1.10.1410.40">
    <property type="match status" value="1"/>
</dbReference>
<dbReference type="InterPro" id="IPR002110">
    <property type="entry name" value="Ankyrin_rpt"/>
</dbReference>
<evidence type="ECO:0000256" key="2">
    <source>
        <dbReference type="ARBA" id="ARBA00023043"/>
    </source>
</evidence>
<feature type="repeat" description="ANK" evidence="3">
    <location>
        <begin position="239"/>
        <end position="271"/>
    </location>
</feature>
<organism evidence="5 7">
    <name type="scientific">Macrostomum lignano</name>
    <dbReference type="NCBI Taxonomy" id="282301"/>
    <lineage>
        <taxon>Eukaryota</taxon>
        <taxon>Metazoa</taxon>
        <taxon>Spiralia</taxon>
        <taxon>Lophotrochozoa</taxon>
        <taxon>Platyhelminthes</taxon>
        <taxon>Rhabditophora</taxon>
        <taxon>Macrostomorpha</taxon>
        <taxon>Macrostomida</taxon>
        <taxon>Macrostomidae</taxon>
        <taxon>Macrostomum</taxon>
    </lineage>
</organism>
<keyword evidence="7" id="KW-1185">Reference proteome</keyword>
<feature type="repeat" description="ANK" evidence="3">
    <location>
        <begin position="338"/>
        <end position="370"/>
    </location>
</feature>
<proteinExistence type="predicted"/>
<dbReference type="Gene3D" id="1.25.40.20">
    <property type="entry name" value="Ankyrin repeat-containing domain"/>
    <property type="match status" value="5"/>
</dbReference>
<dbReference type="Proteomes" id="UP000215902">
    <property type="component" value="Unassembled WGS sequence"/>
</dbReference>
<dbReference type="PRINTS" id="PR01415">
    <property type="entry name" value="ANKYRIN"/>
</dbReference>
<feature type="non-terminal residue" evidence="5">
    <location>
        <position position="1"/>
    </location>
</feature>
<dbReference type="InterPro" id="IPR036770">
    <property type="entry name" value="Ankyrin_rpt-contain_sf"/>
</dbReference>
<accession>A0A267EG98</accession>
<dbReference type="OrthoDB" id="9995210at2759"/>
<evidence type="ECO:0000313" key="7">
    <source>
        <dbReference type="Proteomes" id="UP000215902"/>
    </source>
</evidence>
<protein>
    <submittedName>
        <fullName evidence="5">Uncharacterized protein</fullName>
    </submittedName>
</protein>
<dbReference type="PROSITE" id="PS50297">
    <property type="entry name" value="ANK_REP_REGION"/>
    <property type="match status" value="7"/>
</dbReference>
<dbReference type="EMBL" id="NIVC01000812">
    <property type="protein sequence ID" value="PAA76574.1"/>
    <property type="molecule type" value="Genomic_DNA"/>
</dbReference>
<dbReference type="PANTHER" id="PTHR24141:SF1">
    <property type="entry name" value="2-5A-DEPENDENT RIBONUCLEASE"/>
    <property type="match status" value="1"/>
</dbReference>
<dbReference type="GO" id="GO:0003723">
    <property type="term" value="F:RNA binding"/>
    <property type="evidence" value="ECO:0007669"/>
    <property type="project" value="TreeGrafter"/>
</dbReference>
<dbReference type="SMART" id="SM00248">
    <property type="entry name" value="ANK"/>
    <property type="match status" value="13"/>
</dbReference>
<evidence type="ECO:0000313" key="5">
    <source>
        <dbReference type="EMBL" id="PAA59782.1"/>
    </source>
</evidence>
<dbReference type="GO" id="GO:0006396">
    <property type="term" value="P:RNA processing"/>
    <property type="evidence" value="ECO:0007669"/>
    <property type="project" value="TreeGrafter"/>
</dbReference>
<dbReference type="PANTHER" id="PTHR24141">
    <property type="entry name" value="2-5A-DEPENDENT RIBONUCLEASE"/>
    <property type="match status" value="1"/>
</dbReference>
<dbReference type="STRING" id="282301.A0A267EG98"/>
<dbReference type="EMBL" id="NIVC01002231">
    <property type="protein sequence ID" value="PAA59782.1"/>
    <property type="molecule type" value="Genomic_DNA"/>
</dbReference>
<dbReference type="GO" id="GO:0004540">
    <property type="term" value="F:RNA nuclease activity"/>
    <property type="evidence" value="ECO:0007669"/>
    <property type="project" value="TreeGrafter"/>
</dbReference>
<feature type="region of interest" description="Disordered" evidence="4">
    <location>
        <begin position="1139"/>
        <end position="1185"/>
    </location>
</feature>
<keyword evidence="2 3" id="KW-0040">ANK repeat</keyword>
<keyword evidence="1" id="KW-0677">Repeat</keyword>
<gene>
    <name evidence="5" type="ORF">BOX15_Mlig018943g1</name>
    <name evidence="6" type="ORF">BOX15_Mlig018943g3</name>
</gene>
<feature type="compositionally biased region" description="Polar residues" evidence="4">
    <location>
        <begin position="1154"/>
        <end position="1185"/>
    </location>
</feature>
<evidence type="ECO:0000256" key="1">
    <source>
        <dbReference type="ARBA" id="ARBA00022737"/>
    </source>
</evidence>
<reference evidence="5 7" key="1">
    <citation type="submission" date="2017-06" db="EMBL/GenBank/DDBJ databases">
        <title>A platform for efficient transgenesis in Macrostomum lignano, a flatworm model organism for stem cell research.</title>
        <authorList>
            <person name="Berezikov E."/>
        </authorList>
    </citation>
    <scope>NUCLEOTIDE SEQUENCE [LARGE SCALE GENOMIC DNA]</scope>
    <source>
        <strain evidence="5">DV1</strain>
        <tissue evidence="5">Whole organism</tissue>
    </source>
</reference>
<dbReference type="AlphaFoldDB" id="A0A267EG98"/>
<dbReference type="PROSITE" id="PS50088">
    <property type="entry name" value="ANK_REPEAT"/>
    <property type="match status" value="7"/>
</dbReference>
<feature type="repeat" description="ANK" evidence="3">
    <location>
        <begin position="470"/>
        <end position="502"/>
    </location>
</feature>
<dbReference type="Pfam" id="PF12796">
    <property type="entry name" value="Ank_2"/>
    <property type="match status" value="5"/>
</dbReference>
<feature type="repeat" description="ANK" evidence="3">
    <location>
        <begin position="272"/>
        <end position="304"/>
    </location>
</feature>
<feature type="repeat" description="ANK" evidence="3">
    <location>
        <begin position="371"/>
        <end position="403"/>
    </location>
</feature>